<dbReference type="InterPro" id="IPR036250">
    <property type="entry name" value="AcylCo_DH-like_C"/>
</dbReference>
<proteinExistence type="inferred from homology"/>
<keyword evidence="3 6" id="KW-0285">Flavoprotein</keyword>
<evidence type="ECO:0000259" key="7">
    <source>
        <dbReference type="Pfam" id="PF00441"/>
    </source>
</evidence>
<dbReference type="Gene3D" id="2.40.110.10">
    <property type="entry name" value="Butyryl-CoA Dehydrogenase, subunit A, domain 2"/>
    <property type="match status" value="1"/>
</dbReference>
<protein>
    <submittedName>
        <fullName evidence="9">Acyl-CoA dehydrogenase family protein</fullName>
    </submittedName>
</protein>
<evidence type="ECO:0000256" key="6">
    <source>
        <dbReference type="RuleBase" id="RU362125"/>
    </source>
</evidence>
<comment type="cofactor">
    <cofactor evidence="1 6">
        <name>FAD</name>
        <dbReference type="ChEBI" id="CHEBI:57692"/>
    </cofactor>
</comment>
<dbReference type="InterPro" id="IPR037069">
    <property type="entry name" value="AcylCoA_DH/ox_N_sf"/>
</dbReference>
<accession>A0ABP3RYU0</accession>
<dbReference type="InterPro" id="IPR046373">
    <property type="entry name" value="Acyl-CoA_Oxase/DH_mid-dom_sf"/>
</dbReference>
<dbReference type="Gene3D" id="1.10.540.10">
    <property type="entry name" value="Acyl-CoA dehydrogenase/oxidase, N-terminal domain"/>
    <property type="match status" value="1"/>
</dbReference>
<evidence type="ECO:0000259" key="8">
    <source>
        <dbReference type="Pfam" id="PF02770"/>
    </source>
</evidence>
<keyword evidence="10" id="KW-1185">Reference proteome</keyword>
<dbReference type="SUPFAM" id="SSF47203">
    <property type="entry name" value="Acyl-CoA dehydrogenase C-terminal domain-like"/>
    <property type="match status" value="1"/>
</dbReference>
<comment type="caution">
    <text evidence="9">The sequence shown here is derived from an EMBL/GenBank/DDBJ whole genome shotgun (WGS) entry which is preliminary data.</text>
</comment>
<keyword evidence="5 6" id="KW-0560">Oxidoreductase</keyword>
<feature type="domain" description="Acyl-CoA oxidase/dehydrogenase middle" evidence="8">
    <location>
        <begin position="137"/>
        <end position="231"/>
    </location>
</feature>
<dbReference type="Gene3D" id="1.20.140.10">
    <property type="entry name" value="Butyryl-CoA Dehydrogenase, subunit A, domain 3"/>
    <property type="match status" value="1"/>
</dbReference>
<dbReference type="RefSeq" id="WP_344604223.1">
    <property type="nucleotide sequence ID" value="NZ_BAAAHE010000014.1"/>
</dbReference>
<reference evidence="10" key="1">
    <citation type="journal article" date="2019" name="Int. J. Syst. Evol. Microbiol.">
        <title>The Global Catalogue of Microorganisms (GCM) 10K type strain sequencing project: providing services to taxonomists for standard genome sequencing and annotation.</title>
        <authorList>
            <consortium name="The Broad Institute Genomics Platform"/>
            <consortium name="The Broad Institute Genome Sequencing Center for Infectious Disease"/>
            <person name="Wu L."/>
            <person name="Ma J."/>
        </authorList>
    </citation>
    <scope>NUCLEOTIDE SEQUENCE [LARGE SCALE GENOMIC DNA]</scope>
    <source>
        <strain evidence="10">JCM 10671</strain>
    </source>
</reference>
<dbReference type="InterPro" id="IPR006091">
    <property type="entry name" value="Acyl-CoA_Oxase/DH_mid-dom"/>
</dbReference>
<dbReference type="Pfam" id="PF02770">
    <property type="entry name" value="Acyl-CoA_dh_M"/>
    <property type="match status" value="1"/>
</dbReference>
<evidence type="ECO:0000256" key="2">
    <source>
        <dbReference type="ARBA" id="ARBA00009347"/>
    </source>
</evidence>
<dbReference type="InterPro" id="IPR052161">
    <property type="entry name" value="Mycobact_Acyl-CoA_DH"/>
</dbReference>
<organism evidence="9 10">
    <name type="scientific">Sporichthya brevicatena</name>
    <dbReference type="NCBI Taxonomy" id="171442"/>
    <lineage>
        <taxon>Bacteria</taxon>
        <taxon>Bacillati</taxon>
        <taxon>Actinomycetota</taxon>
        <taxon>Actinomycetes</taxon>
        <taxon>Sporichthyales</taxon>
        <taxon>Sporichthyaceae</taxon>
        <taxon>Sporichthya</taxon>
    </lineage>
</organism>
<dbReference type="EMBL" id="BAAAHE010000014">
    <property type="protein sequence ID" value="GAA0617810.1"/>
    <property type="molecule type" value="Genomic_DNA"/>
</dbReference>
<evidence type="ECO:0000256" key="3">
    <source>
        <dbReference type="ARBA" id="ARBA00022630"/>
    </source>
</evidence>
<name>A0ABP3RYU0_9ACTN</name>
<evidence type="ECO:0000313" key="9">
    <source>
        <dbReference type="EMBL" id="GAA0617810.1"/>
    </source>
</evidence>
<dbReference type="InterPro" id="IPR009075">
    <property type="entry name" value="AcylCo_DH/oxidase_C"/>
</dbReference>
<gene>
    <name evidence="9" type="ORF">GCM10009547_20140</name>
</gene>
<evidence type="ECO:0000313" key="10">
    <source>
        <dbReference type="Proteomes" id="UP001500957"/>
    </source>
</evidence>
<dbReference type="PANTHER" id="PTHR43292:SF4">
    <property type="entry name" value="ACYL-COA DEHYDROGENASE FADE34"/>
    <property type="match status" value="1"/>
</dbReference>
<dbReference type="InterPro" id="IPR009100">
    <property type="entry name" value="AcylCoA_DH/oxidase_NM_dom_sf"/>
</dbReference>
<evidence type="ECO:0000256" key="4">
    <source>
        <dbReference type="ARBA" id="ARBA00022827"/>
    </source>
</evidence>
<sequence>MTLDQFEARAREFLESRCSRRGPVATEWGSGEERLALFHETTDEQERAEAEAALAWQRERWAAGFGWITGPVEHGGAGLSAEHDRRYREIEAEFDVPDMAPLRIGLGTVSHALLAAGTPEQIATHAVPLHRGEAVACQLFSEPEAGSDLAGVRTRGVRDGDTWRVDGQKVWTSNATFADIGLALIRTDPDAPKHRGLSMFLVPMNTPGIEVRPLRQMTGGASFCEVFLSDVRLDDALRLGEPGSGWKVATSALAGERRAVGDRSHEMNARAMALLATLAQRTGRADDPAVRDAWVSLHSRLQIARFQQQRMQATDERTLTGAERAIDKVLLAANYKLIGDLAAELLGPAFVADTGEWGTFNWNRWLMGSMGYRIAGGTEEILKTMLAERVLGLPREPQEMKR</sequence>
<evidence type="ECO:0000256" key="5">
    <source>
        <dbReference type="ARBA" id="ARBA00023002"/>
    </source>
</evidence>
<keyword evidence="4 6" id="KW-0274">FAD</keyword>
<comment type="similarity">
    <text evidence="2 6">Belongs to the acyl-CoA dehydrogenase family.</text>
</comment>
<feature type="domain" description="Acyl-CoA dehydrogenase/oxidase C-terminal" evidence="7">
    <location>
        <begin position="243"/>
        <end position="391"/>
    </location>
</feature>
<dbReference type="PANTHER" id="PTHR43292">
    <property type="entry name" value="ACYL-COA DEHYDROGENASE"/>
    <property type="match status" value="1"/>
</dbReference>
<dbReference type="Proteomes" id="UP001500957">
    <property type="component" value="Unassembled WGS sequence"/>
</dbReference>
<dbReference type="Pfam" id="PF00441">
    <property type="entry name" value="Acyl-CoA_dh_1"/>
    <property type="match status" value="1"/>
</dbReference>
<evidence type="ECO:0000256" key="1">
    <source>
        <dbReference type="ARBA" id="ARBA00001974"/>
    </source>
</evidence>
<dbReference type="SUPFAM" id="SSF56645">
    <property type="entry name" value="Acyl-CoA dehydrogenase NM domain-like"/>
    <property type="match status" value="1"/>
</dbReference>